<feature type="region of interest" description="Disordered" evidence="1">
    <location>
        <begin position="17"/>
        <end position="49"/>
    </location>
</feature>
<name>A0A9P7JB09_9AGAM</name>
<sequence length="349" mass="37711">MVKEHQPVILGKIGLKDSKQANRSVPRGVDKGPVGSTIGFGSTSDTNFERFKPSHTIGEREDVTRQQFASSVTDTQDGFRRERQPNKVGIFTPGEDAQASRHFNDTHRGGIAGVDPYRVPPLPITGKDRDRISALGQERDRQKSYANINTTSSILALSSSATCNPGYTAPVNAPPVSAIIGAMKSVSFEDGGEQSSSSPKGRSSLSRPQVSYTRPSVPAPPIIRPTATKKSVSFDSGVQSSTNLYDRNGPSDIQDPYVRRNVPLPSSSRPIVTKKSVSFDSDVQSSTSLNYQNDPSDIRGSYAHHGIPLPSSSRPILTNKSIPPNIGGFQSSSSREGWTDPSRLPYETR</sequence>
<feature type="compositionally biased region" description="Low complexity" evidence="1">
    <location>
        <begin position="195"/>
        <end position="206"/>
    </location>
</feature>
<organism evidence="2 3">
    <name type="scientific">Suillus subaureus</name>
    <dbReference type="NCBI Taxonomy" id="48587"/>
    <lineage>
        <taxon>Eukaryota</taxon>
        <taxon>Fungi</taxon>
        <taxon>Dikarya</taxon>
        <taxon>Basidiomycota</taxon>
        <taxon>Agaricomycotina</taxon>
        <taxon>Agaricomycetes</taxon>
        <taxon>Agaricomycetidae</taxon>
        <taxon>Boletales</taxon>
        <taxon>Suillineae</taxon>
        <taxon>Suillaceae</taxon>
        <taxon>Suillus</taxon>
    </lineage>
</organism>
<evidence type="ECO:0000313" key="3">
    <source>
        <dbReference type="Proteomes" id="UP000807769"/>
    </source>
</evidence>
<feature type="compositionally biased region" description="Polar residues" evidence="1">
    <location>
        <begin position="310"/>
        <end position="336"/>
    </location>
</feature>
<dbReference type="RefSeq" id="XP_041190315.1">
    <property type="nucleotide sequence ID" value="XM_041343345.1"/>
</dbReference>
<feature type="region of interest" description="Disordered" evidence="1">
    <location>
        <begin position="188"/>
        <end position="349"/>
    </location>
</feature>
<feature type="compositionally biased region" description="Polar residues" evidence="1">
    <location>
        <begin position="228"/>
        <end position="245"/>
    </location>
</feature>
<comment type="caution">
    <text evidence="2">The sequence shown here is derived from an EMBL/GenBank/DDBJ whole genome shotgun (WGS) entry which is preliminary data.</text>
</comment>
<feature type="region of interest" description="Disordered" evidence="1">
    <location>
        <begin position="107"/>
        <end position="128"/>
    </location>
</feature>
<keyword evidence="3" id="KW-1185">Reference proteome</keyword>
<protein>
    <submittedName>
        <fullName evidence="2">Uncharacterized protein</fullName>
    </submittedName>
</protein>
<dbReference type="Proteomes" id="UP000807769">
    <property type="component" value="Unassembled WGS sequence"/>
</dbReference>
<dbReference type="OrthoDB" id="2667400at2759"/>
<evidence type="ECO:0000313" key="2">
    <source>
        <dbReference type="EMBL" id="KAG1811894.1"/>
    </source>
</evidence>
<feature type="compositionally biased region" description="Polar residues" evidence="1">
    <location>
        <begin position="264"/>
        <end position="295"/>
    </location>
</feature>
<accession>A0A9P7JB09</accession>
<dbReference type="GeneID" id="64637361"/>
<reference evidence="2" key="1">
    <citation type="journal article" date="2020" name="New Phytol.">
        <title>Comparative genomics reveals dynamic genome evolution in host specialist ectomycorrhizal fungi.</title>
        <authorList>
            <person name="Lofgren L.A."/>
            <person name="Nguyen N.H."/>
            <person name="Vilgalys R."/>
            <person name="Ruytinx J."/>
            <person name="Liao H.L."/>
            <person name="Branco S."/>
            <person name="Kuo A."/>
            <person name="LaButti K."/>
            <person name="Lipzen A."/>
            <person name="Andreopoulos W."/>
            <person name="Pangilinan J."/>
            <person name="Riley R."/>
            <person name="Hundley H."/>
            <person name="Na H."/>
            <person name="Barry K."/>
            <person name="Grigoriev I.V."/>
            <person name="Stajich J.E."/>
            <person name="Kennedy P.G."/>
        </authorList>
    </citation>
    <scope>NUCLEOTIDE SEQUENCE</scope>
    <source>
        <strain evidence="2">MN1</strain>
    </source>
</reference>
<gene>
    <name evidence="2" type="ORF">BJ212DRAFT_499219</name>
</gene>
<proteinExistence type="predicted"/>
<evidence type="ECO:0000256" key="1">
    <source>
        <dbReference type="SAM" id="MobiDB-lite"/>
    </source>
</evidence>
<dbReference type="AlphaFoldDB" id="A0A9P7JB09"/>
<feature type="compositionally biased region" description="Polar residues" evidence="1">
    <location>
        <begin position="65"/>
        <end position="76"/>
    </location>
</feature>
<dbReference type="EMBL" id="JABBWG010000028">
    <property type="protein sequence ID" value="KAG1811894.1"/>
    <property type="molecule type" value="Genomic_DNA"/>
</dbReference>
<feature type="region of interest" description="Disordered" evidence="1">
    <location>
        <begin position="65"/>
        <end position="93"/>
    </location>
</feature>